<evidence type="ECO:0000256" key="4">
    <source>
        <dbReference type="ARBA" id="ARBA00023136"/>
    </source>
</evidence>
<dbReference type="OrthoDB" id="670210at2"/>
<evidence type="ECO:0000256" key="1">
    <source>
        <dbReference type="ARBA" id="ARBA00004141"/>
    </source>
</evidence>
<dbReference type="GO" id="GO:0140359">
    <property type="term" value="F:ABC-type transporter activity"/>
    <property type="evidence" value="ECO:0007669"/>
    <property type="project" value="InterPro"/>
</dbReference>
<keyword evidence="5" id="KW-0813">Transport</keyword>
<feature type="transmembrane region" description="Helical" evidence="5">
    <location>
        <begin position="63"/>
        <end position="84"/>
    </location>
</feature>
<comment type="similarity">
    <text evidence="5">Belongs to the ABC-2 integral membrane protein family.</text>
</comment>
<feature type="transmembrane region" description="Helical" evidence="5">
    <location>
        <begin position="144"/>
        <end position="164"/>
    </location>
</feature>
<evidence type="ECO:0000256" key="3">
    <source>
        <dbReference type="ARBA" id="ARBA00022989"/>
    </source>
</evidence>
<accession>A0A0R2FMM1</accession>
<feature type="domain" description="ABC transmembrane type-2" evidence="6">
    <location>
        <begin position="23"/>
        <end position="257"/>
    </location>
</feature>
<dbReference type="AlphaFoldDB" id="A0A0R2FMM1"/>
<dbReference type="PATRIC" id="fig|1423804.4.peg.302"/>
<dbReference type="InterPro" id="IPR013525">
    <property type="entry name" value="ABC2_TM"/>
</dbReference>
<evidence type="ECO:0000259" key="6">
    <source>
        <dbReference type="PROSITE" id="PS51012"/>
    </source>
</evidence>
<protein>
    <recommendedName>
        <fullName evidence="5">Transport permease protein</fullName>
    </recommendedName>
</protein>
<dbReference type="EMBL" id="AYZM01000067">
    <property type="protein sequence ID" value="KRN25508.1"/>
    <property type="molecule type" value="Genomic_DNA"/>
</dbReference>
<keyword evidence="2 5" id="KW-0812">Transmembrane</keyword>
<keyword evidence="8" id="KW-1185">Reference proteome</keyword>
<organism evidence="7 8">
    <name type="scientific">Secundilactobacillus similis DSM 23365 = JCM 2765</name>
    <dbReference type="NCBI Taxonomy" id="1423804"/>
    <lineage>
        <taxon>Bacteria</taxon>
        <taxon>Bacillati</taxon>
        <taxon>Bacillota</taxon>
        <taxon>Bacilli</taxon>
        <taxon>Lactobacillales</taxon>
        <taxon>Lactobacillaceae</taxon>
        <taxon>Secundilactobacillus</taxon>
    </lineage>
</organism>
<dbReference type="PIRSF" id="PIRSF006648">
    <property type="entry name" value="DrrB"/>
    <property type="match status" value="1"/>
</dbReference>
<dbReference type="Pfam" id="PF01061">
    <property type="entry name" value="ABC2_membrane"/>
    <property type="match status" value="1"/>
</dbReference>
<gene>
    <name evidence="7" type="ORF">FD14_GL000277</name>
</gene>
<keyword evidence="5" id="KW-1003">Cell membrane</keyword>
<keyword evidence="4 5" id="KW-0472">Membrane</keyword>
<evidence type="ECO:0000256" key="5">
    <source>
        <dbReference type="RuleBase" id="RU361157"/>
    </source>
</evidence>
<evidence type="ECO:0000313" key="7">
    <source>
        <dbReference type="EMBL" id="KRN25508.1"/>
    </source>
</evidence>
<dbReference type="GO" id="GO:0043190">
    <property type="term" value="C:ATP-binding cassette (ABC) transporter complex"/>
    <property type="evidence" value="ECO:0007669"/>
    <property type="project" value="InterPro"/>
</dbReference>
<dbReference type="InterPro" id="IPR047817">
    <property type="entry name" value="ABC2_TM_bact-type"/>
</dbReference>
<reference evidence="7 8" key="1">
    <citation type="journal article" date="2015" name="Genome Announc.">
        <title>Expanding the biotechnology potential of lactobacilli through comparative genomics of 213 strains and associated genera.</title>
        <authorList>
            <person name="Sun Z."/>
            <person name="Harris H.M."/>
            <person name="McCann A."/>
            <person name="Guo C."/>
            <person name="Argimon S."/>
            <person name="Zhang W."/>
            <person name="Yang X."/>
            <person name="Jeffery I.B."/>
            <person name="Cooney J.C."/>
            <person name="Kagawa T.F."/>
            <person name="Liu W."/>
            <person name="Song Y."/>
            <person name="Salvetti E."/>
            <person name="Wrobel A."/>
            <person name="Rasinkangas P."/>
            <person name="Parkhill J."/>
            <person name="Rea M.C."/>
            <person name="O'Sullivan O."/>
            <person name="Ritari J."/>
            <person name="Douillard F.P."/>
            <person name="Paul Ross R."/>
            <person name="Yang R."/>
            <person name="Briner A.E."/>
            <person name="Felis G.E."/>
            <person name="de Vos W.M."/>
            <person name="Barrangou R."/>
            <person name="Klaenhammer T.R."/>
            <person name="Caufield P.W."/>
            <person name="Cui Y."/>
            <person name="Zhang H."/>
            <person name="O'Toole P.W."/>
        </authorList>
    </citation>
    <scope>NUCLEOTIDE SEQUENCE [LARGE SCALE GENOMIC DNA]</scope>
    <source>
        <strain evidence="7 8">DSM 23365</strain>
    </source>
</reference>
<feature type="transmembrane region" description="Helical" evidence="5">
    <location>
        <begin position="233"/>
        <end position="254"/>
    </location>
</feature>
<keyword evidence="3 5" id="KW-1133">Transmembrane helix</keyword>
<dbReference type="PANTHER" id="PTHR43229:SF2">
    <property type="entry name" value="NODULATION PROTEIN J"/>
    <property type="match status" value="1"/>
</dbReference>
<dbReference type="PANTHER" id="PTHR43229">
    <property type="entry name" value="NODULATION PROTEIN J"/>
    <property type="match status" value="1"/>
</dbReference>
<dbReference type="STRING" id="1423804.FD14_GL000277"/>
<dbReference type="Proteomes" id="UP000051442">
    <property type="component" value="Unassembled WGS sequence"/>
</dbReference>
<evidence type="ECO:0000256" key="2">
    <source>
        <dbReference type="ARBA" id="ARBA00022692"/>
    </source>
</evidence>
<name>A0A0R2FMM1_9LACO</name>
<proteinExistence type="inferred from homology"/>
<sequence length="261" mass="28282">MQSIKQLTMLTKRIVRQNLTNADTLITVIAMPVFMLLFFVYVFGGNIATVSGGGMSEGDYLTYALPGFLLLTMAMGSAYTSLRINTDQTTGFLSRLHSLPIRRWVILGSHVLASIIFMLLAEVAVFLVGMVMGYRVDAPLSAVLAFWGISLLFGLAITLLAVPFSLKADNYASAGGFSYLLLMLLFVSSALMPTAGMAKPVRIFANHQPMTPIVNVARGLLDQSVQASTHTTLIALIWLVAGIIVFGGLSYVVYAQVFLKK</sequence>
<dbReference type="InterPro" id="IPR051784">
    <property type="entry name" value="Nod_factor_ABC_transporter"/>
</dbReference>
<dbReference type="InterPro" id="IPR000412">
    <property type="entry name" value="ABC_2_transport"/>
</dbReference>
<feature type="transmembrane region" description="Helical" evidence="5">
    <location>
        <begin position="21"/>
        <end position="43"/>
    </location>
</feature>
<comment type="caution">
    <text evidence="7">The sequence shown here is derived from an EMBL/GenBank/DDBJ whole genome shotgun (WGS) entry which is preliminary data.</text>
</comment>
<dbReference type="RefSeq" id="WP_054735471.1">
    <property type="nucleotide sequence ID" value="NZ_AYZM01000067.1"/>
</dbReference>
<dbReference type="PROSITE" id="PS51012">
    <property type="entry name" value="ABC_TM2"/>
    <property type="match status" value="1"/>
</dbReference>
<comment type="subcellular location">
    <subcellularLocation>
        <location evidence="5">Cell membrane</location>
        <topology evidence="5">Multi-pass membrane protein</topology>
    </subcellularLocation>
    <subcellularLocation>
        <location evidence="1">Membrane</location>
        <topology evidence="1">Multi-pass membrane protein</topology>
    </subcellularLocation>
</comment>
<evidence type="ECO:0000313" key="8">
    <source>
        <dbReference type="Proteomes" id="UP000051442"/>
    </source>
</evidence>
<feature type="transmembrane region" description="Helical" evidence="5">
    <location>
        <begin position="171"/>
        <end position="192"/>
    </location>
</feature>
<feature type="transmembrane region" description="Helical" evidence="5">
    <location>
        <begin position="104"/>
        <end position="132"/>
    </location>
</feature>